<dbReference type="RefSeq" id="YP_009959207.1">
    <property type="nucleotide sequence ID" value="NC_051678.1"/>
</dbReference>
<proteinExistence type="predicted"/>
<name>A0A3G2KHA7_9CAUD</name>
<dbReference type="SUPFAM" id="SSF46689">
    <property type="entry name" value="Homeodomain-like"/>
    <property type="match status" value="1"/>
</dbReference>
<evidence type="ECO:0000313" key="2">
    <source>
        <dbReference type="Proteomes" id="UP000272633"/>
    </source>
</evidence>
<dbReference type="Pfam" id="PF13384">
    <property type="entry name" value="HTH_23"/>
    <property type="match status" value="1"/>
</dbReference>
<accession>A0A3G2KHA7</accession>
<reference evidence="1 2" key="1">
    <citation type="submission" date="2018-09" db="EMBL/GenBank/DDBJ databases">
        <authorList>
            <person name="Abasin M."/>
            <person name="Acevedo C."/>
            <person name="Beuttell H."/>
            <person name="Braziel B."/>
            <person name="Cianne J."/>
            <person name="Civana A."/>
            <person name="Cortez C."/>
            <person name="Desai A."/>
            <person name="Fetter K."/>
            <person name="Fortunato C."/>
            <person name="Hayes C."/>
            <person name="Leyva D."/>
            <person name="Moreno J."/>
            <person name="Morgan J."/>
            <person name="Nicholas D."/>
            <person name="Penrose T."/>
            <person name="Sabuji R."/>
            <person name="Saffomilla W."/>
            <person name="Sweeney G."/>
            <person name="Wiggins K."/>
            <person name="Wilse K."/>
            <person name="Wyrostek V."/>
            <person name="McMahon J."/>
            <person name="Douthitt C."/>
            <person name="Wiersma-Koch H."/>
            <person name="D'Elia T."/>
            <person name="Garlena R.A."/>
            <person name="Russell D.A."/>
            <person name="Pope W.H."/>
            <person name="Jacobs-Sera D."/>
            <person name="Hatfull G.F."/>
        </authorList>
    </citation>
    <scope>NUCLEOTIDE SEQUENCE [LARGE SCALE GENOMIC DNA]</scope>
</reference>
<dbReference type="KEGG" id="vg:60330748"/>
<organism evidence="1 2">
    <name type="scientific">Mycobacterium phage Lizziana</name>
    <dbReference type="NCBI Taxonomy" id="2419980"/>
    <lineage>
        <taxon>Viruses</taxon>
        <taxon>Duplodnaviria</taxon>
        <taxon>Heunggongvirae</taxon>
        <taxon>Uroviricota</taxon>
        <taxon>Caudoviricetes</taxon>
        <taxon>Gracegardnervirinae</taxon>
        <taxon>Cheoctovirus</taxon>
        <taxon>Cheoctovirus lizziana</taxon>
    </lineage>
</organism>
<dbReference type="Proteomes" id="UP000272633">
    <property type="component" value="Genome"/>
</dbReference>
<dbReference type="EMBL" id="MH834617">
    <property type="protein sequence ID" value="AYN58350.1"/>
    <property type="molecule type" value="Genomic_DNA"/>
</dbReference>
<keyword evidence="2" id="KW-1185">Reference proteome</keyword>
<gene>
    <name evidence="1" type="primary">47</name>
    <name evidence="1" type="ORF">SEA_LIZZIANA_47</name>
</gene>
<dbReference type="InterPro" id="IPR009057">
    <property type="entry name" value="Homeodomain-like_sf"/>
</dbReference>
<evidence type="ECO:0000313" key="1">
    <source>
        <dbReference type="EMBL" id="AYN58350.1"/>
    </source>
</evidence>
<dbReference type="GeneID" id="60330748"/>
<sequence>MTERGVVPEPQRSQLLNALEEGELVTEKIRRAVVAAKAAGGSVREIAALTGKSTNTIQRWLKEQ</sequence>
<protein>
    <submittedName>
        <fullName evidence="1">Helix-turn-helix DNA binding domain protein</fullName>
    </submittedName>
</protein>